<dbReference type="Proteomes" id="UP000184097">
    <property type="component" value="Unassembled WGS sequence"/>
</dbReference>
<evidence type="ECO:0000313" key="3">
    <source>
        <dbReference type="Proteomes" id="UP000184097"/>
    </source>
</evidence>
<accession>A0A1M7SMB9</accession>
<keyword evidence="1" id="KW-0812">Transmembrane</keyword>
<evidence type="ECO:0000256" key="1">
    <source>
        <dbReference type="SAM" id="Phobius"/>
    </source>
</evidence>
<dbReference type="AlphaFoldDB" id="A0A1M7SMB9"/>
<reference evidence="2 3" key="1">
    <citation type="submission" date="2016-12" db="EMBL/GenBank/DDBJ databases">
        <authorList>
            <person name="Song W.-J."/>
            <person name="Kurnit D.M."/>
        </authorList>
    </citation>
    <scope>NUCLEOTIDE SEQUENCE [LARGE SCALE GENOMIC DNA]</scope>
    <source>
        <strain evidence="2 3">DSM 14810</strain>
    </source>
</reference>
<name>A0A1M7SMB9_9FIRM</name>
<organism evidence="2 3">
    <name type="scientific">Butyrivibrio hungatei DSM 14810</name>
    <dbReference type="NCBI Taxonomy" id="1121132"/>
    <lineage>
        <taxon>Bacteria</taxon>
        <taxon>Bacillati</taxon>
        <taxon>Bacillota</taxon>
        <taxon>Clostridia</taxon>
        <taxon>Lachnospirales</taxon>
        <taxon>Lachnospiraceae</taxon>
        <taxon>Butyrivibrio</taxon>
    </lineage>
</organism>
<feature type="transmembrane region" description="Helical" evidence="1">
    <location>
        <begin position="48"/>
        <end position="69"/>
    </location>
</feature>
<keyword evidence="1" id="KW-1133">Transmembrane helix</keyword>
<feature type="transmembrane region" description="Helical" evidence="1">
    <location>
        <begin position="21"/>
        <end position="42"/>
    </location>
</feature>
<sequence>MENTKQIREKRKKRLPALDKYVIFSLSAIIIFTVIAIIFQFLRENSLSDALIVAFYGVFGGELLMLCLIKRLKLKEKDKEDLE</sequence>
<gene>
    <name evidence="2" type="ORF">SAMN02745247_02074</name>
</gene>
<protein>
    <submittedName>
        <fullName evidence="2">Uncharacterized protein</fullName>
    </submittedName>
</protein>
<keyword evidence="1" id="KW-0472">Membrane</keyword>
<proteinExistence type="predicted"/>
<dbReference type="EMBL" id="FRDH01000008">
    <property type="protein sequence ID" value="SHN59603.1"/>
    <property type="molecule type" value="Genomic_DNA"/>
</dbReference>
<evidence type="ECO:0000313" key="2">
    <source>
        <dbReference type="EMBL" id="SHN59603.1"/>
    </source>
</evidence>